<evidence type="ECO:0000256" key="1">
    <source>
        <dbReference type="SAM" id="Coils"/>
    </source>
</evidence>
<evidence type="ECO:0008006" key="4">
    <source>
        <dbReference type="Google" id="ProtNLM"/>
    </source>
</evidence>
<organism evidence="2 3">
    <name type="scientific">Caenorhabditis angaria</name>
    <dbReference type="NCBI Taxonomy" id="860376"/>
    <lineage>
        <taxon>Eukaryota</taxon>
        <taxon>Metazoa</taxon>
        <taxon>Ecdysozoa</taxon>
        <taxon>Nematoda</taxon>
        <taxon>Chromadorea</taxon>
        <taxon>Rhabditida</taxon>
        <taxon>Rhabditina</taxon>
        <taxon>Rhabditomorpha</taxon>
        <taxon>Rhabditoidea</taxon>
        <taxon>Rhabditidae</taxon>
        <taxon>Peloderinae</taxon>
        <taxon>Caenorhabditis</taxon>
    </lineage>
</organism>
<proteinExistence type="predicted"/>
<reference evidence="2" key="1">
    <citation type="submission" date="2022-11" db="EMBL/GenBank/DDBJ databases">
        <authorList>
            <person name="Kikuchi T."/>
        </authorList>
    </citation>
    <scope>NUCLEOTIDE SEQUENCE</scope>
    <source>
        <strain evidence="2">PS1010</strain>
    </source>
</reference>
<dbReference type="Proteomes" id="UP001152747">
    <property type="component" value="Unassembled WGS sequence"/>
</dbReference>
<evidence type="ECO:0000313" key="2">
    <source>
        <dbReference type="EMBL" id="CAI5446479.1"/>
    </source>
</evidence>
<feature type="coiled-coil region" evidence="1">
    <location>
        <begin position="75"/>
        <end position="109"/>
    </location>
</feature>
<comment type="caution">
    <text evidence="2">The sequence shown here is derived from an EMBL/GenBank/DDBJ whole genome shotgun (WGS) entry which is preliminary data.</text>
</comment>
<keyword evidence="1" id="KW-0175">Coiled coil</keyword>
<dbReference type="AlphaFoldDB" id="A0A9P1IJ61"/>
<keyword evidence="3" id="KW-1185">Reference proteome</keyword>
<sequence length="290" mass="34276">MDNRPEFNMDNNVYSNIASYKCTHNNFDQPAVYFMIRCKHFLCERCSRNSYESHHGWKCPKCNGFTERMEVSSCVESLNEERILLKRSLEIKDNELEAKKARLEFFEQLIEDHLKCLDCNLTESEERLQLCETCHGLQYNNNLEEVKKCAICASCSIKKHIRNGHNTVDFFPIFRQLQNSANLIKIKEKVDEFENMRARYNNDLIDFNDKNGKIVQKMDVLTEMVRRSKTTIAQQALTDKLSTIIERSMTRTETTNNIIKNHIRMMSDQLELLRQWNEDHKHYADPTLTD</sequence>
<name>A0A9P1IJ61_9PELO</name>
<dbReference type="EMBL" id="CANHGI010000003">
    <property type="protein sequence ID" value="CAI5446479.1"/>
    <property type="molecule type" value="Genomic_DNA"/>
</dbReference>
<gene>
    <name evidence="2" type="ORF">CAMP_LOCUS9116</name>
</gene>
<accession>A0A9P1IJ61</accession>
<protein>
    <recommendedName>
        <fullName evidence="4">RING-type domain-containing protein</fullName>
    </recommendedName>
</protein>
<evidence type="ECO:0000313" key="3">
    <source>
        <dbReference type="Proteomes" id="UP001152747"/>
    </source>
</evidence>
<feature type="coiled-coil region" evidence="1">
    <location>
        <begin position="183"/>
        <end position="210"/>
    </location>
</feature>